<evidence type="ECO:0000313" key="1">
    <source>
        <dbReference type="EMBL" id="CAJ0774461.1"/>
    </source>
</evidence>
<keyword evidence="2" id="KW-1185">Reference proteome</keyword>
<dbReference type="NCBIfam" id="TIGR02532">
    <property type="entry name" value="IV_pilin_GFxxxE"/>
    <property type="match status" value="1"/>
</dbReference>
<accession>A0ABM9IWN0</accession>
<name>A0ABM9IWN0_9RALS</name>
<dbReference type="Pfam" id="PF07963">
    <property type="entry name" value="N_methyl"/>
    <property type="match status" value="1"/>
</dbReference>
<comment type="caution">
    <text evidence="1">The sequence shown here is derived from an EMBL/GenBank/DDBJ whole genome shotgun (WGS) entry which is preliminary data.</text>
</comment>
<protein>
    <recommendedName>
        <fullName evidence="3">Pilus assembly protein PilW</fullName>
    </recommendedName>
</protein>
<proteinExistence type="predicted"/>
<dbReference type="Pfam" id="PF16074">
    <property type="entry name" value="PilW"/>
    <property type="match status" value="1"/>
</dbReference>
<dbReference type="InterPro" id="IPR032092">
    <property type="entry name" value="PilW"/>
</dbReference>
<dbReference type="InterPro" id="IPR012902">
    <property type="entry name" value="N_methyl_site"/>
</dbReference>
<gene>
    <name evidence="1" type="ORF">LMG7141_00162</name>
</gene>
<sequence>MMRTHRPLSRQRGLSLVELMIAMTLGLLLLVALGSLYVSTSQSRVQLANSATQIENGRYALDVISHEVALGGYFGDSNLIGAAAWSAPNLCAAATNMLGFSNSPATVPVAIYGYAYGTNPAAPCLSNVVPNSEILVVRRVSTTSVTPTTMNVGQAYMQDSFCTTDTSPFIFSSGPAATFTLNDKSCNTLAELRQASVRIFYLATCDRCSNGGDGIPTLKVAELAGGVLQPTSIAQGIEDIHFSYGVDMDGNGSADCYVSDPGVDNSGLCTTVGGYNWTTSSLTNWSNVTAVRINVLARTLSPSAGWKDSRSYDLGRGTPSNPVLSVPTYDSYKRHVYAEVARVVNVAGPRE</sequence>
<dbReference type="PROSITE" id="PS00409">
    <property type="entry name" value="PROKAR_NTER_METHYL"/>
    <property type="match status" value="1"/>
</dbReference>
<dbReference type="EMBL" id="CATYWO010000001">
    <property type="protein sequence ID" value="CAJ0774461.1"/>
    <property type="molecule type" value="Genomic_DNA"/>
</dbReference>
<reference evidence="1 2" key="1">
    <citation type="submission" date="2023-07" db="EMBL/GenBank/DDBJ databases">
        <authorList>
            <person name="Peeters C."/>
        </authorList>
    </citation>
    <scope>NUCLEOTIDE SEQUENCE [LARGE SCALE GENOMIC DNA]</scope>
    <source>
        <strain evidence="1 2">LMG 7141</strain>
    </source>
</reference>
<evidence type="ECO:0008006" key="3">
    <source>
        <dbReference type="Google" id="ProtNLM"/>
    </source>
</evidence>
<organism evidence="1 2">
    <name type="scientific">Ralstonia condita</name>
    <dbReference type="NCBI Taxonomy" id="3058600"/>
    <lineage>
        <taxon>Bacteria</taxon>
        <taxon>Pseudomonadati</taxon>
        <taxon>Pseudomonadota</taxon>
        <taxon>Betaproteobacteria</taxon>
        <taxon>Burkholderiales</taxon>
        <taxon>Burkholderiaceae</taxon>
        <taxon>Ralstonia</taxon>
    </lineage>
</organism>
<dbReference type="RefSeq" id="WP_428984353.1">
    <property type="nucleotide sequence ID" value="NZ_CATYWO010000001.1"/>
</dbReference>
<dbReference type="Proteomes" id="UP001189616">
    <property type="component" value="Unassembled WGS sequence"/>
</dbReference>
<evidence type="ECO:0000313" key="2">
    <source>
        <dbReference type="Proteomes" id="UP001189616"/>
    </source>
</evidence>